<feature type="transmembrane region" description="Helical" evidence="8">
    <location>
        <begin position="80"/>
        <end position="102"/>
    </location>
</feature>
<dbReference type="AlphaFoldDB" id="A0A9D5JWM2"/>
<dbReference type="Gene3D" id="3.60.110.10">
    <property type="entry name" value="Carbon-nitrogen hydrolase"/>
    <property type="match status" value="1"/>
</dbReference>
<proteinExistence type="predicted"/>
<sequence length="497" mass="55813">MNIKKYNSLVLFVLGFGVFVFTRMSKLVPTIPVAILIAPIFILRFIRTQPARRGIPLTLLGFIVSINIGLWGLFDIGGGLSSLVFNVLRSAVLALHYFLPYMIDRWIYPHYKKYGVASAFTFPIITTAVLFLSSLEGPFEGTIQIGKFVYGPLAGQQLLSLVGIPGYIFLSSWCASLINYLWEHDFDWRKGTKTVIAFLLIVVAIFVFGTVKLSSRNPEQETVKTAAIVLIPEDGKLVHPENFWKDKSVPPFEETMARIELLTHTAASHGAKIVSFSEFAILLHEKDVERVRAEYQRMARKQNVYLSANYAYYGTEGKGENKHLLIDHQGTILLDYAKRYLYGMGDTGETGIYRKGPEVIQSVETPYGKIAVSLCRDLEMVDYMRQAGKANVDIMLSPANQVTKDLVVHSNYMRTIEYGFSLVRPAFNGISVAVDYHGRILNQMDSDETDDGIMYAEIPTRGINTLYTTIGDIFGWICVVGLLGLLVLSLHSWKNQQ</sequence>
<feature type="transmembrane region" description="Helical" evidence="8">
    <location>
        <begin position="194"/>
        <end position="211"/>
    </location>
</feature>
<dbReference type="InterPro" id="IPR003010">
    <property type="entry name" value="C-N_Hydrolase"/>
</dbReference>
<dbReference type="GO" id="GO:0016410">
    <property type="term" value="F:N-acyltransferase activity"/>
    <property type="evidence" value="ECO:0007669"/>
    <property type="project" value="InterPro"/>
</dbReference>
<dbReference type="InterPro" id="IPR036526">
    <property type="entry name" value="C-N_Hydrolase_sf"/>
</dbReference>
<dbReference type="SUPFAM" id="SSF56317">
    <property type="entry name" value="Carbon-nitrogen hydrolase"/>
    <property type="match status" value="1"/>
</dbReference>
<evidence type="ECO:0000256" key="1">
    <source>
        <dbReference type="ARBA" id="ARBA00004651"/>
    </source>
</evidence>
<dbReference type="PANTHER" id="PTHR38686">
    <property type="entry name" value="APOLIPOPROTEIN N-ACYLTRANSFERASE"/>
    <property type="match status" value="1"/>
</dbReference>
<keyword evidence="6 8" id="KW-0472">Membrane</keyword>
<feature type="transmembrane region" description="Helical" evidence="8">
    <location>
        <begin position="7"/>
        <end position="24"/>
    </location>
</feature>
<organism evidence="10 11">
    <name type="scientific">candidate division KSB3 bacterium</name>
    <dbReference type="NCBI Taxonomy" id="2044937"/>
    <lineage>
        <taxon>Bacteria</taxon>
        <taxon>candidate division KSB3</taxon>
    </lineage>
</organism>
<name>A0A9D5JWM2_9BACT</name>
<feature type="transmembrane region" description="Helical" evidence="8">
    <location>
        <begin position="114"/>
        <end position="132"/>
    </location>
</feature>
<evidence type="ECO:0000259" key="9">
    <source>
        <dbReference type="PROSITE" id="PS50263"/>
    </source>
</evidence>
<feature type="transmembrane region" description="Helical" evidence="8">
    <location>
        <begin position="473"/>
        <end position="493"/>
    </location>
</feature>
<evidence type="ECO:0000256" key="4">
    <source>
        <dbReference type="ARBA" id="ARBA00022692"/>
    </source>
</evidence>
<dbReference type="GO" id="GO:0005886">
    <property type="term" value="C:plasma membrane"/>
    <property type="evidence" value="ECO:0007669"/>
    <property type="project" value="UniProtKB-SubCell"/>
</dbReference>
<accession>A0A9D5JWM2</accession>
<keyword evidence="7" id="KW-0012">Acyltransferase</keyword>
<feature type="transmembrane region" description="Helical" evidence="8">
    <location>
        <begin position="54"/>
        <end position="74"/>
    </location>
</feature>
<keyword evidence="4 8" id="KW-0812">Transmembrane</keyword>
<evidence type="ECO:0000256" key="3">
    <source>
        <dbReference type="ARBA" id="ARBA00022679"/>
    </source>
</evidence>
<feature type="transmembrane region" description="Helical" evidence="8">
    <location>
        <begin position="158"/>
        <end position="182"/>
    </location>
</feature>
<keyword evidence="3" id="KW-0808">Transferase</keyword>
<evidence type="ECO:0000256" key="6">
    <source>
        <dbReference type="ARBA" id="ARBA00023136"/>
    </source>
</evidence>
<dbReference type="Proteomes" id="UP000649604">
    <property type="component" value="Unassembled WGS sequence"/>
</dbReference>
<gene>
    <name evidence="10" type="ORF">GF339_13750</name>
</gene>
<evidence type="ECO:0000313" key="11">
    <source>
        <dbReference type="Proteomes" id="UP000649604"/>
    </source>
</evidence>
<feature type="domain" description="CN hydrolase" evidence="9">
    <location>
        <begin position="223"/>
        <end position="460"/>
    </location>
</feature>
<evidence type="ECO:0000256" key="8">
    <source>
        <dbReference type="SAM" id="Phobius"/>
    </source>
</evidence>
<evidence type="ECO:0000256" key="5">
    <source>
        <dbReference type="ARBA" id="ARBA00022989"/>
    </source>
</evidence>
<keyword evidence="5 8" id="KW-1133">Transmembrane helix</keyword>
<dbReference type="EMBL" id="WJJP01000444">
    <property type="protein sequence ID" value="MBD3325644.1"/>
    <property type="molecule type" value="Genomic_DNA"/>
</dbReference>
<evidence type="ECO:0000256" key="7">
    <source>
        <dbReference type="ARBA" id="ARBA00023315"/>
    </source>
</evidence>
<evidence type="ECO:0000313" key="10">
    <source>
        <dbReference type="EMBL" id="MBD3325644.1"/>
    </source>
</evidence>
<dbReference type="GO" id="GO:0042158">
    <property type="term" value="P:lipoprotein biosynthetic process"/>
    <property type="evidence" value="ECO:0007669"/>
    <property type="project" value="InterPro"/>
</dbReference>
<feature type="transmembrane region" description="Helical" evidence="8">
    <location>
        <begin position="30"/>
        <end position="47"/>
    </location>
</feature>
<dbReference type="PROSITE" id="PS50263">
    <property type="entry name" value="CN_HYDROLASE"/>
    <property type="match status" value="1"/>
</dbReference>
<dbReference type="Pfam" id="PF00795">
    <property type="entry name" value="CN_hydrolase"/>
    <property type="match status" value="1"/>
</dbReference>
<comment type="subcellular location">
    <subcellularLocation>
        <location evidence="1">Cell membrane</location>
        <topology evidence="1">Multi-pass membrane protein</topology>
    </subcellularLocation>
</comment>
<dbReference type="InterPro" id="IPR004563">
    <property type="entry name" value="Apolipo_AcylTrfase"/>
</dbReference>
<dbReference type="PANTHER" id="PTHR38686:SF1">
    <property type="entry name" value="APOLIPOPROTEIN N-ACYLTRANSFERASE"/>
    <property type="match status" value="1"/>
</dbReference>
<comment type="caution">
    <text evidence="10">The sequence shown here is derived from an EMBL/GenBank/DDBJ whole genome shotgun (WGS) entry which is preliminary data.</text>
</comment>
<keyword evidence="2" id="KW-1003">Cell membrane</keyword>
<dbReference type="CDD" id="cd07197">
    <property type="entry name" value="nitrilase"/>
    <property type="match status" value="1"/>
</dbReference>
<evidence type="ECO:0000256" key="2">
    <source>
        <dbReference type="ARBA" id="ARBA00022475"/>
    </source>
</evidence>
<protein>
    <recommendedName>
        <fullName evidence="9">CN hydrolase domain-containing protein</fullName>
    </recommendedName>
</protein>
<reference evidence="10" key="1">
    <citation type="submission" date="2019-11" db="EMBL/GenBank/DDBJ databases">
        <title>Microbial mats filling the niche in hypersaline microbial mats.</title>
        <authorList>
            <person name="Wong H.L."/>
            <person name="Macleod F.I."/>
            <person name="White R.A. III"/>
            <person name="Burns B.P."/>
        </authorList>
    </citation>
    <scope>NUCLEOTIDE SEQUENCE</scope>
    <source>
        <strain evidence="10">Rbin_158</strain>
    </source>
</reference>